<comment type="caution">
    <text evidence="9">The sequence shown here is derived from an EMBL/GenBank/DDBJ whole genome shotgun (WGS) entry which is preliminary data.</text>
</comment>
<evidence type="ECO:0000313" key="10">
    <source>
        <dbReference type="Proteomes" id="UP000037035"/>
    </source>
</evidence>
<feature type="compositionally biased region" description="Polar residues" evidence="7">
    <location>
        <begin position="680"/>
        <end position="696"/>
    </location>
</feature>
<dbReference type="PROSITE" id="PS50011">
    <property type="entry name" value="PROTEIN_KINASE_DOM"/>
    <property type="match status" value="1"/>
</dbReference>
<dbReference type="InterPro" id="IPR011009">
    <property type="entry name" value="Kinase-like_dom_sf"/>
</dbReference>
<dbReference type="InterPro" id="IPR000719">
    <property type="entry name" value="Prot_kinase_dom"/>
</dbReference>
<feature type="compositionally biased region" description="Polar residues" evidence="7">
    <location>
        <begin position="737"/>
        <end position="747"/>
    </location>
</feature>
<dbReference type="Pfam" id="PF00069">
    <property type="entry name" value="Pkinase"/>
    <property type="match status" value="1"/>
</dbReference>
<evidence type="ECO:0000256" key="5">
    <source>
        <dbReference type="ARBA" id="ARBA00022840"/>
    </source>
</evidence>
<dbReference type="InterPro" id="IPR017441">
    <property type="entry name" value="Protein_kinase_ATP_BS"/>
</dbReference>
<evidence type="ECO:0000256" key="1">
    <source>
        <dbReference type="ARBA" id="ARBA00022527"/>
    </source>
</evidence>
<dbReference type="GO" id="GO:0000776">
    <property type="term" value="C:kinetochore"/>
    <property type="evidence" value="ECO:0007669"/>
    <property type="project" value="TreeGrafter"/>
</dbReference>
<keyword evidence="1" id="KW-0723">Serine/threonine-protein kinase</keyword>
<feature type="compositionally biased region" description="Basic residues" evidence="7">
    <location>
        <begin position="72"/>
        <end position="81"/>
    </location>
</feature>
<dbReference type="OrthoDB" id="20524at2759"/>
<dbReference type="Proteomes" id="UP000037035">
    <property type="component" value="Unassembled WGS sequence"/>
</dbReference>
<evidence type="ECO:0000256" key="3">
    <source>
        <dbReference type="ARBA" id="ARBA00022741"/>
    </source>
</evidence>
<dbReference type="VEuPathDB" id="FungiDB:VP01_1019g11"/>
<feature type="compositionally biased region" description="Polar residues" evidence="7">
    <location>
        <begin position="480"/>
        <end position="503"/>
    </location>
</feature>
<evidence type="ECO:0000259" key="8">
    <source>
        <dbReference type="PROSITE" id="PS50011"/>
    </source>
</evidence>
<feature type="compositionally biased region" description="Low complexity" evidence="7">
    <location>
        <begin position="665"/>
        <end position="679"/>
    </location>
</feature>
<feature type="compositionally biased region" description="Basic and acidic residues" evidence="7">
    <location>
        <begin position="247"/>
        <end position="256"/>
    </location>
</feature>
<dbReference type="GO" id="GO:0033316">
    <property type="term" value="P:meiotic spindle assembly checkpoint signaling"/>
    <property type="evidence" value="ECO:0007669"/>
    <property type="project" value="TreeGrafter"/>
</dbReference>
<dbReference type="AlphaFoldDB" id="A0A0L6VW84"/>
<feature type="region of interest" description="Disordered" evidence="7">
    <location>
        <begin position="1"/>
        <end position="150"/>
    </location>
</feature>
<feature type="compositionally biased region" description="Polar residues" evidence="7">
    <location>
        <begin position="650"/>
        <end position="660"/>
    </location>
</feature>
<dbReference type="FunFam" id="1.10.510.10:FF:000224">
    <property type="entry name" value="serine/threonine-protein kinase mph1 isoform X1"/>
    <property type="match status" value="1"/>
</dbReference>
<feature type="region of interest" description="Disordered" evidence="7">
    <location>
        <begin position="396"/>
        <end position="432"/>
    </location>
</feature>
<evidence type="ECO:0000256" key="4">
    <source>
        <dbReference type="ARBA" id="ARBA00022777"/>
    </source>
</evidence>
<keyword evidence="2" id="KW-0808">Transferase</keyword>
<protein>
    <submittedName>
        <fullName evidence="9">TTK protein kinase</fullName>
    </submittedName>
</protein>
<feature type="compositionally biased region" description="Polar residues" evidence="7">
    <location>
        <begin position="863"/>
        <end position="873"/>
    </location>
</feature>
<evidence type="ECO:0000256" key="6">
    <source>
        <dbReference type="PROSITE-ProRule" id="PRU10141"/>
    </source>
</evidence>
<feature type="compositionally biased region" description="Low complexity" evidence="7">
    <location>
        <begin position="711"/>
        <end position="736"/>
    </location>
</feature>
<feature type="region of interest" description="Disordered" evidence="7">
    <location>
        <begin position="803"/>
        <end position="881"/>
    </location>
</feature>
<feature type="compositionally biased region" description="Low complexity" evidence="7">
    <location>
        <begin position="177"/>
        <end position="186"/>
    </location>
</feature>
<feature type="region of interest" description="Disordered" evidence="7">
    <location>
        <begin position="447"/>
        <end position="503"/>
    </location>
</feature>
<dbReference type="GO" id="GO:0005634">
    <property type="term" value="C:nucleus"/>
    <property type="evidence" value="ECO:0007669"/>
    <property type="project" value="TreeGrafter"/>
</dbReference>
<feature type="domain" description="Protein kinase" evidence="8">
    <location>
        <begin position="903"/>
        <end position="1154"/>
    </location>
</feature>
<dbReference type="PANTHER" id="PTHR22974:SF21">
    <property type="entry name" value="DUAL SPECIFICITY PROTEIN KINASE TTK"/>
    <property type="match status" value="1"/>
</dbReference>
<feature type="compositionally biased region" description="Polar residues" evidence="7">
    <location>
        <begin position="526"/>
        <end position="539"/>
    </location>
</feature>
<dbReference type="SUPFAM" id="SSF56112">
    <property type="entry name" value="Protein kinase-like (PK-like)"/>
    <property type="match status" value="1"/>
</dbReference>
<dbReference type="InterPro" id="IPR008271">
    <property type="entry name" value="Ser/Thr_kinase_AS"/>
</dbReference>
<dbReference type="EMBL" id="LAVV01000221">
    <property type="protein sequence ID" value="KNZ64530.1"/>
    <property type="molecule type" value="Genomic_DNA"/>
</dbReference>
<dbReference type="GO" id="GO:0034501">
    <property type="term" value="P:protein localization to kinetochore"/>
    <property type="evidence" value="ECO:0007669"/>
    <property type="project" value="TreeGrafter"/>
</dbReference>
<dbReference type="PROSITE" id="PS00108">
    <property type="entry name" value="PROTEIN_KINASE_ST"/>
    <property type="match status" value="1"/>
</dbReference>
<feature type="compositionally biased region" description="Polar residues" evidence="7">
    <location>
        <begin position="50"/>
        <end position="67"/>
    </location>
</feature>
<dbReference type="GO" id="GO:0004712">
    <property type="term" value="F:protein serine/threonine/tyrosine kinase activity"/>
    <property type="evidence" value="ECO:0007669"/>
    <property type="project" value="TreeGrafter"/>
</dbReference>
<feature type="region of interest" description="Disordered" evidence="7">
    <location>
        <begin position="291"/>
        <end position="321"/>
    </location>
</feature>
<feature type="compositionally biased region" description="Polar residues" evidence="7">
    <location>
        <begin position="772"/>
        <end position="790"/>
    </location>
</feature>
<feature type="compositionally biased region" description="Polar residues" evidence="7">
    <location>
        <begin position="1"/>
        <end position="26"/>
    </location>
</feature>
<dbReference type="PROSITE" id="PS00107">
    <property type="entry name" value="PROTEIN_KINASE_ATP"/>
    <property type="match status" value="1"/>
</dbReference>
<evidence type="ECO:0000256" key="7">
    <source>
        <dbReference type="SAM" id="MobiDB-lite"/>
    </source>
</evidence>
<feature type="region of interest" description="Disordered" evidence="7">
    <location>
        <begin position="522"/>
        <end position="790"/>
    </location>
</feature>
<feature type="compositionally biased region" description="Polar residues" evidence="7">
    <location>
        <begin position="843"/>
        <end position="852"/>
    </location>
</feature>
<dbReference type="GO" id="GO:0007094">
    <property type="term" value="P:mitotic spindle assembly checkpoint signaling"/>
    <property type="evidence" value="ECO:0007669"/>
    <property type="project" value="TreeGrafter"/>
</dbReference>
<dbReference type="SMART" id="SM00220">
    <property type="entry name" value="S_TKc"/>
    <property type="match status" value="1"/>
</dbReference>
<feature type="compositionally biased region" description="Polar residues" evidence="7">
    <location>
        <begin position="447"/>
        <end position="468"/>
    </location>
</feature>
<dbReference type="GO" id="GO:0007059">
    <property type="term" value="P:chromosome segregation"/>
    <property type="evidence" value="ECO:0007669"/>
    <property type="project" value="TreeGrafter"/>
</dbReference>
<sequence>MSLTAASQPPANHVLSPNSVGHSSFAHNPFRPRRSTSENSLRQPFHSPAQLPQQHSACSTTTTNPASTGKRFGTKLFHRKPSLSLSSSSTGQITSATSLSPPTSEQPHSLQSDPNHRNPNYPQLISRQAKTNQSSHDSCQATPIQPSRSSLSLRSSILGISHLSTKSLSSLSRFGHISSKSSQSHSTAMDDDPAYHQTFSQPSTPNMKGQYISQTAANLAQTPATPATPLEKPEFQTEYARQLFRGTSDRRSYNTRDDEDEELAPTSSGSDLEAEHRAPLFPAVASRVSTGSLNRANGNTNFTDPSHDSSSEQSHQSPHLGVQHPLIKSRVSLAHPRPNSPTFLPFPSSSQTPAFNSVYNSRTVRPNSNLRSSVRRKVDGLRVGLKFLRPSRIPADEANSVTSSEEASRAFGNDCTPGVGPNDTSRPRRPLSFMSCRTGSAVKEPLSQVTPYNVNPSAQQWSRGTTADPTGLDGGHRHSSATNKSHSPAPSSRNLHGSSNHVGRLAQNQPDLIATRENDVLMSGRPASSNGPRHSQIAPSQRLRPGRVPLMSLDLPPESSRHATLQSSRPSATQPEPHASPSSHSPDAPFDAKKNTIEDHNALDPEPTLEVGPNPDVSSGPPISITRRRSPIIHESSNDLRRQIAREVNGNGQLSEQRTCPDTRLPPSSTSSSLQALSSKAGNTFNQSRNTLQRQRSMCGPDIKSISNHRPYQQNAQYHQQQPQNYLQPQSSLSNQKNASYPQQPHLYSSGQQFNSQHQQQDSHPSGVPATPCNSSQQPSHRYQTPSLNPQASLSALSTAVPLRRLERRPVPPVHSSSHDEDGESDDDDDDEIVCEPRPLPRNQHQPPSSQRRFYVREDEDVGSSNHHQSQVPLNDERDWQTRKPVAQNRIEKNLIVVNGVEYSRQCVIGRGGSSKVFRAGMADGSSKLVAIKVVGLKQADRQTYLTFCNEIALLERLRGHERIINLIDSSMDDMLEAVHAVHEMGIIHTDLKPANFVLVQGSVKIIDFGIAKAVPADTTNISRETQIGTANYMSPEALMMQQSSHGDHQTVKMGRPTDVWALGCILYQMVYGHTPFSKLDTSLKVHTIRDPKHVIDYPTSVAPMSITPEGKKVPLDDHKVIVEKEAINTIKACLRYHKEQRPEIPELLKDEFLLGSLAPNASRSKIGRDGGMTLQPGMFELVVQKSWDWYSRKTANGGVLTESQKKKFLHHWLFLMQVVENVGQW</sequence>
<feature type="compositionally biased region" description="Basic and acidic residues" evidence="7">
    <location>
        <begin position="636"/>
        <end position="645"/>
    </location>
</feature>
<evidence type="ECO:0000313" key="9">
    <source>
        <dbReference type="EMBL" id="KNZ64530.1"/>
    </source>
</evidence>
<dbReference type="FunFam" id="3.30.200.20:FF:000131">
    <property type="entry name" value="Dual specificity protein kinase TTK"/>
    <property type="match status" value="1"/>
</dbReference>
<keyword evidence="10" id="KW-1185">Reference proteome</keyword>
<dbReference type="STRING" id="27349.A0A0L6VW84"/>
<dbReference type="Gene3D" id="1.10.510.10">
    <property type="entry name" value="Transferase(Phosphotransferase) domain 1"/>
    <property type="match status" value="2"/>
</dbReference>
<feature type="compositionally biased region" description="Basic and acidic residues" evidence="7">
    <location>
        <begin position="590"/>
        <end position="603"/>
    </location>
</feature>
<feature type="compositionally biased region" description="Polar residues" evidence="7">
    <location>
        <begin position="197"/>
        <end position="209"/>
    </location>
</feature>
<feature type="compositionally biased region" description="Polar residues" evidence="7">
    <location>
        <begin position="562"/>
        <end position="574"/>
    </location>
</feature>
<gene>
    <name evidence="9" type="ORF">VP01_1019g11</name>
</gene>
<dbReference type="PANTHER" id="PTHR22974">
    <property type="entry name" value="MIXED LINEAGE PROTEIN KINASE"/>
    <property type="match status" value="1"/>
</dbReference>
<keyword evidence="3 6" id="KW-0547">Nucleotide-binding</keyword>
<reference evidence="9 10" key="1">
    <citation type="submission" date="2015-08" db="EMBL/GenBank/DDBJ databases">
        <title>Next Generation Sequencing and Analysis of the Genome of Puccinia sorghi L Schw, the Causal Agent of Maize Common Rust.</title>
        <authorList>
            <person name="Rochi L."/>
            <person name="Burguener G."/>
            <person name="Darino M."/>
            <person name="Turjanski A."/>
            <person name="Kreff E."/>
            <person name="Dieguez M.J."/>
            <person name="Sacco F."/>
        </authorList>
    </citation>
    <scope>NUCLEOTIDE SEQUENCE [LARGE SCALE GENOMIC DNA]</scope>
    <source>
        <strain evidence="9 10">RO10H11247</strain>
    </source>
</reference>
<keyword evidence="5 6" id="KW-0067">ATP-binding</keyword>
<feature type="compositionally biased region" description="Low complexity" evidence="7">
    <location>
        <begin position="749"/>
        <end position="763"/>
    </location>
</feature>
<feature type="compositionally biased region" description="Acidic residues" evidence="7">
    <location>
        <begin position="821"/>
        <end position="834"/>
    </location>
</feature>
<organism evidence="9 10">
    <name type="scientific">Puccinia sorghi</name>
    <dbReference type="NCBI Taxonomy" id="27349"/>
    <lineage>
        <taxon>Eukaryota</taxon>
        <taxon>Fungi</taxon>
        <taxon>Dikarya</taxon>
        <taxon>Basidiomycota</taxon>
        <taxon>Pucciniomycotina</taxon>
        <taxon>Pucciniomycetes</taxon>
        <taxon>Pucciniales</taxon>
        <taxon>Pucciniaceae</taxon>
        <taxon>Puccinia</taxon>
    </lineage>
</organism>
<evidence type="ECO:0000256" key="2">
    <source>
        <dbReference type="ARBA" id="ARBA00022679"/>
    </source>
</evidence>
<dbReference type="GO" id="GO:0004674">
    <property type="term" value="F:protein serine/threonine kinase activity"/>
    <property type="evidence" value="ECO:0007669"/>
    <property type="project" value="UniProtKB-KW"/>
</dbReference>
<feature type="binding site" evidence="6">
    <location>
        <position position="933"/>
    </location>
    <ligand>
        <name>ATP</name>
        <dbReference type="ChEBI" id="CHEBI:30616"/>
    </ligand>
</feature>
<dbReference type="GO" id="GO:0005524">
    <property type="term" value="F:ATP binding"/>
    <property type="evidence" value="ECO:0007669"/>
    <property type="project" value="UniProtKB-UniRule"/>
</dbReference>
<feature type="compositionally biased region" description="Polar residues" evidence="7">
    <location>
        <begin position="291"/>
        <end position="303"/>
    </location>
</feature>
<feature type="compositionally biased region" description="Low complexity" evidence="7">
    <location>
        <begin position="577"/>
        <end position="589"/>
    </location>
</feature>
<feature type="region of interest" description="Disordered" evidence="7">
    <location>
        <begin position="177"/>
        <end position="209"/>
    </location>
</feature>
<proteinExistence type="predicted"/>
<feature type="compositionally biased region" description="Polar residues" evidence="7">
    <location>
        <begin position="90"/>
        <end position="146"/>
    </location>
</feature>
<name>A0A0L6VW84_9BASI</name>
<keyword evidence="4 9" id="KW-0418">Kinase</keyword>
<accession>A0A0L6VW84</accession>
<feature type="region of interest" description="Disordered" evidence="7">
    <location>
        <begin position="242"/>
        <end position="275"/>
    </location>
</feature>